<feature type="transmembrane region" description="Helical" evidence="1">
    <location>
        <begin position="385"/>
        <end position="403"/>
    </location>
</feature>
<reference evidence="3 4" key="1">
    <citation type="submission" date="2022-09" db="EMBL/GenBank/DDBJ databases">
        <title>Chelativorans salina sp. nov., a novel slightly halophilic bacterium isolated from a saline lake sediment enrichment.</title>
        <authorList>
            <person name="Gao L."/>
            <person name="Fang B.-Z."/>
            <person name="Li W.-J."/>
        </authorList>
    </citation>
    <scope>NUCLEOTIDE SEQUENCE [LARGE SCALE GENOMIC DNA]</scope>
    <source>
        <strain evidence="3 4">EGI FJ00035</strain>
    </source>
</reference>
<dbReference type="InterPro" id="IPR002823">
    <property type="entry name" value="DUF112_TM"/>
</dbReference>
<feature type="transmembrane region" description="Helical" evidence="1">
    <location>
        <begin position="469"/>
        <end position="491"/>
    </location>
</feature>
<dbReference type="PANTHER" id="PTHR35342:SF5">
    <property type="entry name" value="TRICARBOXYLIC TRANSPORT PROTEIN"/>
    <property type="match status" value="1"/>
</dbReference>
<evidence type="ECO:0000313" key="3">
    <source>
        <dbReference type="EMBL" id="MCT7377918.1"/>
    </source>
</evidence>
<feature type="domain" description="DUF112" evidence="2">
    <location>
        <begin position="18"/>
        <end position="437"/>
    </location>
</feature>
<feature type="transmembrane region" description="Helical" evidence="1">
    <location>
        <begin position="409"/>
        <end position="426"/>
    </location>
</feature>
<dbReference type="Proteomes" id="UP001320831">
    <property type="component" value="Unassembled WGS sequence"/>
</dbReference>
<name>A0ABT2LTQ7_9HYPH</name>
<gene>
    <name evidence="3" type="ORF">N5A92_23140</name>
</gene>
<keyword evidence="1" id="KW-0812">Transmembrane</keyword>
<dbReference type="Pfam" id="PF01970">
    <property type="entry name" value="TctA"/>
    <property type="match status" value="1"/>
</dbReference>
<accession>A0ABT2LTQ7</accession>
<feature type="transmembrane region" description="Helical" evidence="1">
    <location>
        <begin position="433"/>
        <end position="449"/>
    </location>
</feature>
<feature type="transmembrane region" description="Helical" evidence="1">
    <location>
        <begin position="57"/>
        <end position="80"/>
    </location>
</feature>
<feature type="transmembrane region" description="Helical" evidence="1">
    <location>
        <begin position="327"/>
        <end position="347"/>
    </location>
</feature>
<feature type="transmembrane region" description="Helical" evidence="1">
    <location>
        <begin position="12"/>
        <end position="37"/>
    </location>
</feature>
<keyword evidence="1" id="KW-1133">Transmembrane helix</keyword>
<feature type="transmembrane region" description="Helical" evidence="1">
    <location>
        <begin position="140"/>
        <end position="159"/>
    </location>
</feature>
<proteinExistence type="predicted"/>
<evidence type="ECO:0000259" key="2">
    <source>
        <dbReference type="Pfam" id="PF01970"/>
    </source>
</evidence>
<evidence type="ECO:0000313" key="4">
    <source>
        <dbReference type="Proteomes" id="UP001320831"/>
    </source>
</evidence>
<keyword evidence="1" id="KW-0472">Membrane</keyword>
<keyword evidence="4" id="KW-1185">Reference proteome</keyword>
<protein>
    <submittedName>
        <fullName evidence="3">Tripartite tricarboxylate transporter permease</fullName>
    </submittedName>
</protein>
<feature type="transmembrane region" description="Helical" evidence="1">
    <location>
        <begin position="164"/>
        <end position="182"/>
    </location>
</feature>
<feature type="transmembrane region" description="Helical" evidence="1">
    <location>
        <begin position="110"/>
        <end position="134"/>
    </location>
</feature>
<organism evidence="3 4">
    <name type="scientific">Chelativorans salis</name>
    <dbReference type="NCBI Taxonomy" id="2978478"/>
    <lineage>
        <taxon>Bacteria</taxon>
        <taxon>Pseudomonadati</taxon>
        <taxon>Pseudomonadota</taxon>
        <taxon>Alphaproteobacteria</taxon>
        <taxon>Hyphomicrobiales</taxon>
        <taxon>Phyllobacteriaceae</taxon>
        <taxon>Chelativorans</taxon>
    </lineage>
</organism>
<comment type="caution">
    <text evidence="3">The sequence shown here is derived from an EMBL/GenBank/DDBJ whole genome shotgun (WGS) entry which is preliminary data.</text>
</comment>
<dbReference type="PANTHER" id="PTHR35342">
    <property type="entry name" value="TRICARBOXYLIC TRANSPORT PROTEIN"/>
    <property type="match status" value="1"/>
</dbReference>
<dbReference type="RefSeq" id="WP_260906661.1">
    <property type="nucleotide sequence ID" value="NZ_JAOCZP010000010.1"/>
</dbReference>
<dbReference type="EMBL" id="JAOCZP010000010">
    <property type="protein sequence ID" value="MCT7377918.1"/>
    <property type="molecule type" value="Genomic_DNA"/>
</dbReference>
<sequence length="504" mass="53877">MIETFLLGLENVAQWQVILALLFGALLGIMVGAVPGLEPAGAMAILLPFSLQLEPLPGVMLLLGAYGGAWYGGAIPAILIRVPGTPVNVLTTYDGYPMAKRGEPHRALSLAYSSSFVGGIVSVLALVLLAPYLATVAARFGAPEYAMVAILALVSVLLAHQKHVVAAILSLGFGLFLGSVGFESPFNTQRYTFDQQWLLGGIPMVPVVIGLFAMSQAFVLLDKESPTGQAKSFTQRNRFRGLMEVFCYPRTLARSSGLGVTMGLLPGVGEFGAQFLSYSLARRFSKKPEEFGKGSPEGLIASESSINACTCTVLVPLLSLGIPADPLMAMLLAVFMIHNIIPGPQLFAEHPDFISGLYISLFLLNVIVLVFLLFATKHIVKLSRINPKIIGATILVLALIGSYTQNYRLSDALITVIFAIIGRFMLRNGIPAFPLVIGLVLGPILEVRLKQSLSLSNGDPTTFLTRPIAATLLALAVTAVVLFTVSQVRAARARPKQSLRSNES</sequence>
<feature type="transmembrane region" description="Helical" evidence="1">
    <location>
        <begin position="353"/>
        <end position="373"/>
    </location>
</feature>
<feature type="transmembrane region" description="Helical" evidence="1">
    <location>
        <begin position="202"/>
        <end position="221"/>
    </location>
</feature>
<evidence type="ECO:0000256" key="1">
    <source>
        <dbReference type="SAM" id="Phobius"/>
    </source>
</evidence>